<keyword evidence="2" id="KW-1185">Reference proteome</keyword>
<evidence type="ECO:0000313" key="2">
    <source>
        <dbReference type="Proteomes" id="UP001497535"/>
    </source>
</evidence>
<name>A0ACB1B496_MELEN</name>
<reference evidence="1" key="1">
    <citation type="submission" date="2023-11" db="EMBL/GenBank/DDBJ databases">
        <authorList>
            <person name="Poullet M."/>
        </authorList>
    </citation>
    <scope>NUCLEOTIDE SEQUENCE</scope>
    <source>
        <strain evidence="1">E1834</strain>
    </source>
</reference>
<evidence type="ECO:0000313" key="1">
    <source>
        <dbReference type="EMBL" id="CAK5119565.1"/>
    </source>
</evidence>
<proteinExistence type="predicted"/>
<dbReference type="EMBL" id="CAVMJV010000170">
    <property type="protein sequence ID" value="CAK5119565.1"/>
    <property type="molecule type" value="Genomic_DNA"/>
</dbReference>
<comment type="caution">
    <text evidence="1">The sequence shown here is derived from an EMBL/GenBank/DDBJ whole genome shotgun (WGS) entry which is preliminary data.</text>
</comment>
<accession>A0ACB1B496</accession>
<dbReference type="Proteomes" id="UP001497535">
    <property type="component" value="Unassembled WGS sequence"/>
</dbReference>
<gene>
    <name evidence="1" type="ORF">MENTE1834_LOCUS46539</name>
</gene>
<organism evidence="1 2">
    <name type="scientific">Meloidogyne enterolobii</name>
    <name type="common">Root-knot nematode worm</name>
    <name type="synonym">Meloidogyne mayaguensis</name>
    <dbReference type="NCBI Taxonomy" id="390850"/>
    <lineage>
        <taxon>Eukaryota</taxon>
        <taxon>Metazoa</taxon>
        <taxon>Ecdysozoa</taxon>
        <taxon>Nematoda</taxon>
        <taxon>Chromadorea</taxon>
        <taxon>Rhabditida</taxon>
        <taxon>Tylenchina</taxon>
        <taxon>Tylenchomorpha</taxon>
        <taxon>Tylenchoidea</taxon>
        <taxon>Meloidogynidae</taxon>
        <taxon>Meloidogyninae</taxon>
        <taxon>Meloidogyne</taxon>
    </lineage>
</organism>
<sequence>MFPSIYSSSVCFLLTFPYSTLLLSLYPLHMFPSPYSLHVPFTLHFTSSLYPLYFSRSRITHVKNINF</sequence>
<protein>
    <submittedName>
        <fullName evidence="1">Uncharacterized protein</fullName>
    </submittedName>
</protein>